<sequence>MASQFENRLFINGEFRTSKSGKTFDMINPATTEKLGDVYEAGADDVDIAVAAASQDFESWSELPAATRSQWLNRLADKLAENVEEMARLEALTMGKPVDGEFSANY</sequence>
<dbReference type="PANTHER" id="PTHR43720:SF2">
    <property type="entry name" value="2-AMINOMUCONIC SEMIALDEHYDE DEHYDROGENASE"/>
    <property type="match status" value="1"/>
</dbReference>
<dbReference type="Pfam" id="PF00171">
    <property type="entry name" value="Aldedh"/>
    <property type="match status" value="1"/>
</dbReference>
<protein>
    <recommendedName>
        <fullName evidence="3">Aldehyde dehydrogenase domain-containing protein</fullName>
    </recommendedName>
</protein>
<keyword evidence="2" id="KW-0520">NAD</keyword>
<evidence type="ECO:0000256" key="2">
    <source>
        <dbReference type="ARBA" id="ARBA00023027"/>
    </source>
</evidence>
<dbReference type="AlphaFoldDB" id="A0A9N9U1A3"/>
<dbReference type="Gene3D" id="3.40.605.10">
    <property type="entry name" value="Aldehyde Dehydrogenase, Chain A, domain 1"/>
    <property type="match status" value="1"/>
</dbReference>
<evidence type="ECO:0000259" key="3">
    <source>
        <dbReference type="Pfam" id="PF00171"/>
    </source>
</evidence>
<dbReference type="InterPro" id="IPR015590">
    <property type="entry name" value="Aldehyde_DH_dom"/>
</dbReference>
<name>A0A9N9U1A3_9HYPO</name>
<dbReference type="InterPro" id="IPR016162">
    <property type="entry name" value="Ald_DH_N"/>
</dbReference>
<organism evidence="4 5">
    <name type="scientific">Clonostachys byssicola</name>
    <dbReference type="NCBI Taxonomy" id="160290"/>
    <lineage>
        <taxon>Eukaryota</taxon>
        <taxon>Fungi</taxon>
        <taxon>Dikarya</taxon>
        <taxon>Ascomycota</taxon>
        <taxon>Pezizomycotina</taxon>
        <taxon>Sordariomycetes</taxon>
        <taxon>Hypocreomycetidae</taxon>
        <taxon>Hypocreales</taxon>
        <taxon>Bionectriaceae</taxon>
        <taxon>Clonostachys</taxon>
    </lineage>
</organism>
<dbReference type="EMBL" id="CABFNO020001300">
    <property type="protein sequence ID" value="CAG9978643.1"/>
    <property type="molecule type" value="Genomic_DNA"/>
</dbReference>
<gene>
    <name evidence="4" type="ORF">CBYS24578_00009293</name>
</gene>
<evidence type="ECO:0000313" key="4">
    <source>
        <dbReference type="EMBL" id="CAG9978643.1"/>
    </source>
</evidence>
<comment type="caution">
    <text evidence="4">The sequence shown here is derived from an EMBL/GenBank/DDBJ whole genome shotgun (WGS) entry which is preliminary data.</text>
</comment>
<accession>A0A9N9U1A3</accession>
<comment type="similarity">
    <text evidence="1">Belongs to the aldehyde dehydrogenase family.</text>
</comment>
<feature type="domain" description="Aldehyde dehydrogenase" evidence="3">
    <location>
        <begin position="17"/>
        <end position="98"/>
    </location>
</feature>
<evidence type="ECO:0000256" key="1">
    <source>
        <dbReference type="ARBA" id="ARBA00009986"/>
    </source>
</evidence>
<evidence type="ECO:0000313" key="5">
    <source>
        <dbReference type="Proteomes" id="UP000754883"/>
    </source>
</evidence>
<reference evidence="4" key="1">
    <citation type="submission" date="2021-10" db="EMBL/GenBank/DDBJ databases">
        <authorList>
            <person name="Piombo E."/>
        </authorList>
    </citation>
    <scope>NUCLEOTIDE SEQUENCE</scope>
</reference>
<dbReference type="Proteomes" id="UP000754883">
    <property type="component" value="Unassembled WGS sequence"/>
</dbReference>
<dbReference type="GO" id="GO:0016620">
    <property type="term" value="F:oxidoreductase activity, acting on the aldehyde or oxo group of donors, NAD or NADP as acceptor"/>
    <property type="evidence" value="ECO:0007669"/>
    <property type="project" value="TreeGrafter"/>
</dbReference>
<proteinExistence type="inferred from homology"/>
<dbReference type="SUPFAM" id="SSF53720">
    <property type="entry name" value="ALDH-like"/>
    <property type="match status" value="1"/>
</dbReference>
<keyword evidence="5" id="KW-1185">Reference proteome</keyword>
<dbReference type="OrthoDB" id="310895at2759"/>
<dbReference type="InterPro" id="IPR016161">
    <property type="entry name" value="Ald_DH/histidinol_DH"/>
</dbReference>
<dbReference type="PANTHER" id="PTHR43720">
    <property type="entry name" value="2-AMINOMUCONIC SEMIALDEHYDE DEHYDROGENASE"/>
    <property type="match status" value="1"/>
</dbReference>